<feature type="chain" id="PRO_5047326494" description="LysM domain-containing protein" evidence="3">
    <location>
        <begin position="25"/>
        <end position="263"/>
    </location>
</feature>
<evidence type="ECO:0000313" key="5">
    <source>
        <dbReference type="EMBL" id="KPH73912.1"/>
    </source>
</evidence>
<evidence type="ECO:0000256" key="3">
    <source>
        <dbReference type="SAM" id="SignalP"/>
    </source>
</evidence>
<organism evidence="5 6">
    <name type="scientific">Oceanobacillus caeni</name>
    <dbReference type="NCBI Taxonomy" id="405946"/>
    <lineage>
        <taxon>Bacteria</taxon>
        <taxon>Bacillati</taxon>
        <taxon>Bacillota</taxon>
        <taxon>Bacilli</taxon>
        <taxon>Bacillales</taxon>
        <taxon>Bacillaceae</taxon>
        <taxon>Oceanobacillus</taxon>
    </lineage>
</organism>
<feature type="domain" description="LysM" evidence="4">
    <location>
        <begin position="24"/>
        <end position="67"/>
    </location>
</feature>
<dbReference type="PANTHER" id="PTHR39160:SF6">
    <property type="entry name" value="CELL WALL-BINDING PROTEIN YOCH"/>
    <property type="match status" value="1"/>
</dbReference>
<dbReference type="Proteomes" id="UP000037854">
    <property type="component" value="Unassembled WGS sequence"/>
</dbReference>
<dbReference type="CDD" id="cd00118">
    <property type="entry name" value="LysM"/>
    <property type="match status" value="2"/>
</dbReference>
<dbReference type="RefSeq" id="WP_047185351.1">
    <property type="nucleotide sequence ID" value="NZ_JAHHXM010000002.1"/>
</dbReference>
<dbReference type="InterPro" id="IPR051933">
    <property type="entry name" value="Resuscitation_pf_RpfB"/>
</dbReference>
<feature type="compositionally biased region" description="Polar residues" evidence="2">
    <location>
        <begin position="157"/>
        <end position="169"/>
    </location>
</feature>
<dbReference type="Pfam" id="PF01476">
    <property type="entry name" value="LysM"/>
    <property type="match status" value="2"/>
</dbReference>
<dbReference type="CDD" id="cd22786">
    <property type="entry name" value="DPBB_YuiC-like"/>
    <property type="match status" value="1"/>
</dbReference>
<dbReference type="InterPro" id="IPR018392">
    <property type="entry name" value="LysM"/>
</dbReference>
<dbReference type="InterPro" id="IPR010611">
    <property type="entry name" value="3D_dom"/>
</dbReference>
<dbReference type="InterPro" id="IPR036779">
    <property type="entry name" value="LysM_dom_sf"/>
</dbReference>
<feature type="region of interest" description="Disordered" evidence="2">
    <location>
        <begin position="150"/>
        <end position="169"/>
    </location>
</feature>
<dbReference type="SUPFAM" id="SSF54106">
    <property type="entry name" value="LysM domain"/>
    <property type="match status" value="2"/>
</dbReference>
<keyword evidence="6" id="KW-1185">Reference proteome</keyword>
<reference evidence="5 6" key="1">
    <citation type="submission" date="2015-07" db="EMBL/GenBank/DDBJ databases">
        <title>High-quality draft genome sequence of Oceanobacillus caeni HM6, a bacillus isolated from a human feces.</title>
        <authorList>
            <person name="Kumar J."/>
            <person name="Verma M.K."/>
            <person name="Pandey R."/>
            <person name="Bhambi M."/>
            <person name="Chauhan N."/>
        </authorList>
    </citation>
    <scope>NUCLEOTIDE SEQUENCE [LARGE SCALE GENOMIC DNA]</scope>
    <source>
        <strain evidence="5 6">HM6</strain>
    </source>
</reference>
<dbReference type="PANTHER" id="PTHR39160">
    <property type="entry name" value="CELL WALL-BINDING PROTEIN YOCH"/>
    <property type="match status" value="1"/>
</dbReference>
<feature type="signal peptide" evidence="3">
    <location>
        <begin position="1"/>
        <end position="24"/>
    </location>
</feature>
<dbReference type="SMART" id="SM00257">
    <property type="entry name" value="LysM"/>
    <property type="match status" value="2"/>
</dbReference>
<dbReference type="EMBL" id="LGTK01000038">
    <property type="protein sequence ID" value="KPH73912.1"/>
    <property type="molecule type" value="Genomic_DNA"/>
</dbReference>
<name>A0ABR5MI75_9BACI</name>
<dbReference type="Gene3D" id="2.40.40.10">
    <property type="entry name" value="RlpA-like domain"/>
    <property type="match status" value="1"/>
</dbReference>
<protein>
    <recommendedName>
        <fullName evidence="4">LysM domain-containing protein</fullName>
    </recommendedName>
</protein>
<evidence type="ECO:0000313" key="6">
    <source>
        <dbReference type="Proteomes" id="UP000037854"/>
    </source>
</evidence>
<gene>
    <name evidence="5" type="ORF">AFL42_11235</name>
</gene>
<dbReference type="InterPro" id="IPR036908">
    <property type="entry name" value="RlpA-like_sf"/>
</dbReference>
<evidence type="ECO:0000256" key="2">
    <source>
        <dbReference type="SAM" id="MobiDB-lite"/>
    </source>
</evidence>
<dbReference type="Gene3D" id="3.10.350.10">
    <property type="entry name" value="LysM domain"/>
    <property type="match status" value="2"/>
</dbReference>
<dbReference type="SUPFAM" id="SSF50685">
    <property type="entry name" value="Barwin-like endoglucanases"/>
    <property type="match status" value="1"/>
</dbReference>
<evidence type="ECO:0000256" key="1">
    <source>
        <dbReference type="ARBA" id="ARBA00022729"/>
    </source>
</evidence>
<feature type="domain" description="LysM" evidence="4">
    <location>
        <begin position="84"/>
        <end position="127"/>
    </location>
</feature>
<keyword evidence="1 3" id="KW-0732">Signal</keyword>
<proteinExistence type="predicted"/>
<dbReference type="Pfam" id="PF06725">
    <property type="entry name" value="3D"/>
    <property type="match status" value="1"/>
</dbReference>
<evidence type="ECO:0000259" key="4">
    <source>
        <dbReference type="PROSITE" id="PS51782"/>
    </source>
</evidence>
<dbReference type="PROSITE" id="PS51782">
    <property type="entry name" value="LYSM"/>
    <property type="match status" value="2"/>
</dbReference>
<sequence length="263" mass="28006">MKNLVAVFLGLILASFVGITVASAQHEVQKGDTLWEIALAHNTTVESLMEVNNLKGTLIYPKQILQTEGGKEVKQEKQQGHQEGYYIVKKGDTLGKISGNNGLTVTQLKSMNNLSSNMIYAGQKLTLNGNVPAVNSNPASDAKVTSIEVKEEKETTQESTNNDSTPQGKTISVEATAYTAHCTGCSGITATGVDLRSNPNAKVIAVDPNVIPLGTKVHVEGYGYATASDTGGAINGNKIDIHVPTKEQANNWGRRTVEVTIVD</sequence>
<accession>A0ABR5MI75</accession>
<comment type="caution">
    <text evidence="5">The sequence shown here is derived from an EMBL/GenBank/DDBJ whole genome shotgun (WGS) entry which is preliminary data.</text>
</comment>